<evidence type="ECO:0000256" key="1">
    <source>
        <dbReference type="ARBA" id="ARBA00004571"/>
    </source>
</evidence>
<dbReference type="eggNOG" id="COG4771">
    <property type="taxonomic scope" value="Bacteria"/>
</dbReference>
<evidence type="ECO:0000256" key="4">
    <source>
        <dbReference type="ARBA" id="ARBA00022692"/>
    </source>
</evidence>
<name>D9QNB1_BRESC</name>
<dbReference type="InterPro" id="IPR039426">
    <property type="entry name" value="TonB-dep_rcpt-like"/>
</dbReference>
<dbReference type="BioCyc" id="BSUB633149:G1GM8-1000-MONOMER"/>
<evidence type="ECO:0000313" key="13">
    <source>
        <dbReference type="EMBL" id="ADL00312.1"/>
    </source>
</evidence>
<dbReference type="Gene3D" id="2.40.170.20">
    <property type="entry name" value="TonB-dependent receptor, beta-barrel domain"/>
    <property type="match status" value="1"/>
</dbReference>
<dbReference type="SUPFAM" id="SSF56935">
    <property type="entry name" value="Porins"/>
    <property type="match status" value="1"/>
</dbReference>
<dbReference type="Pfam" id="PF00593">
    <property type="entry name" value="TonB_dep_Rec_b-barrel"/>
    <property type="match status" value="1"/>
</dbReference>
<dbReference type="GO" id="GO:0009279">
    <property type="term" value="C:cell outer membrane"/>
    <property type="evidence" value="ECO:0007669"/>
    <property type="project" value="UniProtKB-SubCell"/>
</dbReference>
<dbReference type="eggNOG" id="COG1629">
    <property type="taxonomic scope" value="Bacteria"/>
</dbReference>
<evidence type="ECO:0000256" key="5">
    <source>
        <dbReference type="ARBA" id="ARBA00023077"/>
    </source>
</evidence>
<keyword evidence="13" id="KW-0675">Receptor</keyword>
<keyword evidence="6 8" id="KW-0472">Membrane</keyword>
<dbReference type="STRING" id="633149.Bresu_0999"/>
<dbReference type="PANTHER" id="PTHR47234:SF2">
    <property type="entry name" value="TONB-DEPENDENT RECEPTOR"/>
    <property type="match status" value="1"/>
</dbReference>
<dbReference type="EMBL" id="CP002102">
    <property type="protein sequence ID" value="ADL00312.1"/>
    <property type="molecule type" value="Genomic_DNA"/>
</dbReference>
<evidence type="ECO:0000256" key="8">
    <source>
        <dbReference type="PROSITE-ProRule" id="PRU01360"/>
    </source>
</evidence>
<accession>D9QNB1</accession>
<feature type="domain" description="TonB-dependent receptor-like beta-barrel" evidence="11">
    <location>
        <begin position="539"/>
        <end position="1025"/>
    </location>
</feature>
<dbReference type="KEGG" id="bsb:Bresu_0999"/>
<dbReference type="Proteomes" id="UP000002696">
    <property type="component" value="Chromosome"/>
</dbReference>
<dbReference type="InterPro" id="IPR037066">
    <property type="entry name" value="Plug_dom_sf"/>
</dbReference>
<reference evidence="14" key="1">
    <citation type="journal article" date="2011" name="J. Bacteriol.">
        <title>Genome sequences of eight morphologically diverse alphaproteobacteria.</title>
        <authorList>
            <consortium name="US DOE Joint Genome Institute"/>
            <person name="Brown P.J."/>
            <person name="Kysela D.T."/>
            <person name="Buechlein A."/>
            <person name="Hemmerich C."/>
            <person name="Brun Y.V."/>
        </authorList>
    </citation>
    <scope>NUCLEOTIDE SEQUENCE [LARGE SCALE GENOMIC DNA]</scope>
    <source>
        <strain evidence="14">ATCC 15264 / DSM 4735 / LMG 14903 / NBRC 16000 / CB 81</strain>
    </source>
</reference>
<keyword evidence="7 8" id="KW-0998">Cell outer membrane</keyword>
<dbReference type="Pfam" id="PF07715">
    <property type="entry name" value="Plug"/>
    <property type="match status" value="1"/>
</dbReference>
<evidence type="ECO:0000256" key="3">
    <source>
        <dbReference type="ARBA" id="ARBA00022452"/>
    </source>
</evidence>
<evidence type="ECO:0000259" key="11">
    <source>
        <dbReference type="Pfam" id="PF00593"/>
    </source>
</evidence>
<dbReference type="InterPro" id="IPR012910">
    <property type="entry name" value="Plug_dom"/>
</dbReference>
<feature type="signal peptide" evidence="10">
    <location>
        <begin position="1"/>
        <end position="23"/>
    </location>
</feature>
<feature type="domain" description="TonB-dependent receptor plug" evidence="12">
    <location>
        <begin position="54"/>
        <end position="163"/>
    </location>
</feature>
<keyword evidence="5 9" id="KW-0798">TonB box</keyword>
<dbReference type="InterPro" id="IPR036942">
    <property type="entry name" value="Beta-barrel_TonB_sf"/>
</dbReference>
<dbReference type="PANTHER" id="PTHR47234">
    <property type="match status" value="1"/>
</dbReference>
<keyword evidence="14" id="KW-1185">Reference proteome</keyword>
<keyword evidence="4 8" id="KW-0812">Transmembrane</keyword>
<dbReference type="OrthoDB" id="7051241at2"/>
<dbReference type="AlphaFoldDB" id="D9QNB1"/>
<evidence type="ECO:0000256" key="6">
    <source>
        <dbReference type="ARBA" id="ARBA00023136"/>
    </source>
</evidence>
<comment type="similarity">
    <text evidence="8 9">Belongs to the TonB-dependent receptor family.</text>
</comment>
<gene>
    <name evidence="13" type="ordered locus">Bresu_0999</name>
</gene>
<evidence type="ECO:0000256" key="10">
    <source>
        <dbReference type="SAM" id="SignalP"/>
    </source>
</evidence>
<evidence type="ECO:0000313" key="14">
    <source>
        <dbReference type="Proteomes" id="UP000002696"/>
    </source>
</evidence>
<evidence type="ECO:0000256" key="7">
    <source>
        <dbReference type="ARBA" id="ARBA00023237"/>
    </source>
</evidence>
<dbReference type="Gene3D" id="2.170.130.10">
    <property type="entry name" value="TonB-dependent receptor, plug domain"/>
    <property type="match status" value="1"/>
</dbReference>
<dbReference type="InParanoid" id="D9QNB1"/>
<organism evidence="13 14">
    <name type="scientific">Brevundimonas subvibrioides (strain ATCC 15264 / DSM 4735 / LMG 14903 / NBRC 16000 / CB 81)</name>
    <name type="common">Caulobacter subvibrioides</name>
    <dbReference type="NCBI Taxonomy" id="633149"/>
    <lineage>
        <taxon>Bacteria</taxon>
        <taxon>Pseudomonadati</taxon>
        <taxon>Pseudomonadota</taxon>
        <taxon>Alphaproteobacteria</taxon>
        <taxon>Caulobacterales</taxon>
        <taxon>Caulobacteraceae</taxon>
        <taxon>Brevundimonas</taxon>
    </lineage>
</organism>
<evidence type="ECO:0000256" key="2">
    <source>
        <dbReference type="ARBA" id="ARBA00022448"/>
    </source>
</evidence>
<keyword evidence="3 8" id="KW-1134">Transmembrane beta strand</keyword>
<evidence type="ECO:0000256" key="9">
    <source>
        <dbReference type="RuleBase" id="RU003357"/>
    </source>
</evidence>
<proteinExistence type="inferred from homology"/>
<dbReference type="RefSeq" id="WP_013268415.1">
    <property type="nucleotide sequence ID" value="NC_014375.1"/>
</dbReference>
<feature type="chain" id="PRO_5003126920" evidence="10">
    <location>
        <begin position="24"/>
        <end position="1054"/>
    </location>
</feature>
<dbReference type="InterPro" id="IPR000531">
    <property type="entry name" value="Beta-barrel_TonB"/>
</dbReference>
<protein>
    <submittedName>
        <fullName evidence="13">TonB-dependent receptor</fullName>
    </submittedName>
</protein>
<keyword evidence="10" id="KW-0732">Signal</keyword>
<dbReference type="HOGENOM" id="CLU_010745_0_0_5"/>
<sequence length="1054" mass="112636">MRTAKLWLLGSAATFLMAGPVLAQSADPQTPPQEADQVDEIVVTGSRLSSGSVLQAPQPVQVVTAEVIAAKGTVAISDLLDTLPALISSTSSAQANGGAATLNLRSLGGNRTLVLVNGRRHVSGVPGSSAVDIASIPSGLIDRVDVLTGGASAVYGSDAVTGVVNFIIKDDFEGSQFTMQAGLSGEGDGNEMYGSFLFGTNFGEGDRGNITVSVEGYDRQAVFYGDRDFTRDNFLADNYPNPDLFFQIGDPIPAGQTRALGRTILVGGNPRFAGTDPALVARARAARAQTFINRPTFDVSSTSGLIGFDLDGSGFSTPARFFSTTQDLDGDGINDCQESRAGREGYGCYVVDPVTGRVRPFVDGIYAGGINQSGGDGAGQTFNGTSLVPDETQIAANVFLNYEVNSAFHPYAELKAVRTTSTTYNPYNTFDDSIPIQLDNPFIPADIRRYINAEIAADPSIAGVAKVLLGRDNIDLFDPRAEEERSTYRAVIGARGELGWNLSYDLSLNYGRTEGEARSAVRLEDRYFAAIDAVTAPNGQVVCRSTLDPTALPSKGQLGPNPGGTIPFNTFTPGAGSACRPLNLFGLNQASQAALDFIAYTAVDLFTIEQTVVTGVLTGDSAPLFSLPGGPIGFVIGGEYRKEKSDFNGDDFVNQGFNFESRITADVSGEFDVQEIFAELRVPLLADMPFFDELTVTGAVRAGEYSTVGSTTTYKYDAVWAPIPDIRFRGGQAKTVRAPNISELFSPITSFNARPIDPCDENNIGLGNNPANRLANCRADGIPAGFTDPLTSQFAGRTGGNPNLQEEESDSFTYGIVLQPRFVPGLAVTVDYYNIEITNAIQAVTTQDIVDSCYDGPDLTNVFCGQFTRNRNASSPTFLGFNSITTTQLNFAGLEASGIDFNVSYAFDFAALGRPAWGDMSLSVGGTHVEDRNDYPFATNPTQANPVELQLNNPELSLNAGIRWTIGDFTINTGHQYMGEQALPGVEIENADNFAFAFADEIWIHDLSVRWDADDYAVTFGVNNVTNEEPFIASVATPVSSVGRYFFLRFATTY</sequence>
<dbReference type="PROSITE" id="PS52016">
    <property type="entry name" value="TONB_DEPENDENT_REC_3"/>
    <property type="match status" value="1"/>
</dbReference>
<keyword evidence="2 8" id="KW-0813">Transport</keyword>
<comment type="subcellular location">
    <subcellularLocation>
        <location evidence="1 8">Cell outer membrane</location>
        <topology evidence="1 8">Multi-pass membrane protein</topology>
    </subcellularLocation>
</comment>
<evidence type="ECO:0000259" key="12">
    <source>
        <dbReference type="Pfam" id="PF07715"/>
    </source>
</evidence>